<dbReference type="Pfam" id="PF02698">
    <property type="entry name" value="DUF218"/>
    <property type="match status" value="1"/>
</dbReference>
<dbReference type="AlphaFoldDB" id="A0A8S8X706"/>
<dbReference type="Proteomes" id="UP000681075">
    <property type="component" value="Unassembled WGS sequence"/>
</dbReference>
<reference evidence="2" key="1">
    <citation type="submission" date="2021-02" db="EMBL/GenBank/DDBJ databases">
        <title>Genome sequence of Rhodospirillales sp. strain TMPK1 isolated from soil.</title>
        <authorList>
            <person name="Nakai R."/>
            <person name="Kusada H."/>
            <person name="Tamaki H."/>
        </authorList>
    </citation>
    <scope>NUCLEOTIDE SEQUENCE</scope>
    <source>
        <strain evidence="2">TMPK1</strain>
    </source>
</reference>
<dbReference type="EMBL" id="BOPV01000001">
    <property type="protein sequence ID" value="GIL38813.1"/>
    <property type="molecule type" value="Genomic_DNA"/>
</dbReference>
<dbReference type="PANTHER" id="PTHR30336">
    <property type="entry name" value="INNER MEMBRANE PROTEIN, PROBABLE PERMEASE"/>
    <property type="match status" value="1"/>
</dbReference>
<keyword evidence="3" id="KW-1185">Reference proteome</keyword>
<evidence type="ECO:0000313" key="3">
    <source>
        <dbReference type="Proteomes" id="UP000681075"/>
    </source>
</evidence>
<organism evidence="2 3">
    <name type="scientific">Roseiterribacter gracilis</name>
    <dbReference type="NCBI Taxonomy" id="2812848"/>
    <lineage>
        <taxon>Bacteria</taxon>
        <taxon>Pseudomonadati</taxon>
        <taxon>Pseudomonadota</taxon>
        <taxon>Alphaproteobacteria</taxon>
        <taxon>Rhodospirillales</taxon>
        <taxon>Roseiterribacteraceae</taxon>
        <taxon>Roseiterribacter</taxon>
    </lineage>
</organism>
<dbReference type="InterPro" id="IPR003848">
    <property type="entry name" value="DUF218"/>
</dbReference>
<protein>
    <recommendedName>
        <fullName evidence="1">DUF218 domain-containing protein</fullName>
    </recommendedName>
</protein>
<accession>A0A8S8X706</accession>
<dbReference type="GO" id="GO:0000270">
    <property type="term" value="P:peptidoglycan metabolic process"/>
    <property type="evidence" value="ECO:0007669"/>
    <property type="project" value="TreeGrafter"/>
</dbReference>
<gene>
    <name evidence="2" type="ORF">TMPK1_10500</name>
</gene>
<name>A0A8S8X706_9PROT</name>
<evidence type="ECO:0000313" key="2">
    <source>
        <dbReference type="EMBL" id="GIL38813.1"/>
    </source>
</evidence>
<sequence>MKRFLVAMILFVTVPTVAFMIGLGLFAKSLPLTPLQPDATTDAIVVWTGGAERVSTGLDLLAAGRAKKLFVSGVGPDTTLDSLLRVSRPQSVDLRCCIVLGREAIDTIGNAAETATWMRGEQYTSMRLVTAAYHMPRALLLLENNLPGSVVVPHPIVPAGFDPVNWWSSRESRNVLAGEYVKYLLARVRRTAFG</sequence>
<dbReference type="GO" id="GO:0005886">
    <property type="term" value="C:plasma membrane"/>
    <property type="evidence" value="ECO:0007669"/>
    <property type="project" value="TreeGrafter"/>
</dbReference>
<evidence type="ECO:0000259" key="1">
    <source>
        <dbReference type="Pfam" id="PF02698"/>
    </source>
</evidence>
<proteinExistence type="predicted"/>
<comment type="caution">
    <text evidence="2">The sequence shown here is derived from an EMBL/GenBank/DDBJ whole genome shotgun (WGS) entry which is preliminary data.</text>
</comment>
<dbReference type="RefSeq" id="WP_420241873.1">
    <property type="nucleotide sequence ID" value="NZ_BOPV01000001.1"/>
</dbReference>
<dbReference type="CDD" id="cd06259">
    <property type="entry name" value="YdcF-like"/>
    <property type="match status" value="1"/>
</dbReference>
<dbReference type="InterPro" id="IPR051599">
    <property type="entry name" value="Cell_Envelope_Assoc"/>
</dbReference>
<dbReference type="PANTHER" id="PTHR30336:SF4">
    <property type="entry name" value="ENVELOPE BIOGENESIS FACTOR ELYC"/>
    <property type="match status" value="1"/>
</dbReference>
<feature type="domain" description="DUF218" evidence="1">
    <location>
        <begin position="42"/>
        <end position="165"/>
    </location>
</feature>
<dbReference type="GO" id="GO:0043164">
    <property type="term" value="P:Gram-negative-bacterium-type cell wall biogenesis"/>
    <property type="evidence" value="ECO:0007669"/>
    <property type="project" value="TreeGrafter"/>
</dbReference>